<dbReference type="RefSeq" id="WP_343331207.1">
    <property type="nucleotide sequence ID" value="NZ_JAPOHD010000002.1"/>
</dbReference>
<gene>
    <name evidence="3" type="ORF">OU798_00850</name>
</gene>
<dbReference type="Proteomes" id="UP001145087">
    <property type="component" value="Unassembled WGS sequence"/>
</dbReference>
<accession>A0A9X3FAC2</accession>
<organism evidence="3 4">
    <name type="scientific">Draconibacterium aestuarii</name>
    <dbReference type="NCBI Taxonomy" id="2998507"/>
    <lineage>
        <taxon>Bacteria</taxon>
        <taxon>Pseudomonadati</taxon>
        <taxon>Bacteroidota</taxon>
        <taxon>Bacteroidia</taxon>
        <taxon>Marinilabiliales</taxon>
        <taxon>Prolixibacteraceae</taxon>
        <taxon>Draconibacterium</taxon>
    </lineage>
</organism>
<keyword evidence="4" id="KW-1185">Reference proteome</keyword>
<dbReference type="InterPro" id="IPR052043">
    <property type="entry name" value="PolySaccharide_Degr_Enz"/>
</dbReference>
<dbReference type="PANTHER" id="PTHR33886">
    <property type="entry name" value="UNSATURATED RHAMNOGALACTURONAN HYDROLASE (EUROFUNG)"/>
    <property type="match status" value="1"/>
</dbReference>
<proteinExistence type="predicted"/>
<dbReference type="GO" id="GO:0005975">
    <property type="term" value="P:carbohydrate metabolic process"/>
    <property type="evidence" value="ECO:0007669"/>
    <property type="project" value="InterPro"/>
</dbReference>
<dbReference type="Pfam" id="PF07470">
    <property type="entry name" value="Glyco_hydro_88"/>
    <property type="match status" value="1"/>
</dbReference>
<dbReference type="EMBL" id="JAPOHD010000002">
    <property type="protein sequence ID" value="MCY1718868.1"/>
    <property type="molecule type" value="Genomic_DNA"/>
</dbReference>
<protein>
    <submittedName>
        <fullName evidence="3">Glycoside hydrolase family 88 protein</fullName>
    </submittedName>
</protein>
<dbReference type="AlphaFoldDB" id="A0A9X3FAC2"/>
<dbReference type="Gene3D" id="1.50.10.10">
    <property type="match status" value="1"/>
</dbReference>
<evidence type="ECO:0000256" key="1">
    <source>
        <dbReference type="ARBA" id="ARBA00022801"/>
    </source>
</evidence>
<feature type="signal peptide" evidence="2">
    <location>
        <begin position="1"/>
        <end position="23"/>
    </location>
</feature>
<evidence type="ECO:0000313" key="4">
    <source>
        <dbReference type="Proteomes" id="UP001145087"/>
    </source>
</evidence>
<keyword evidence="1 3" id="KW-0378">Hydrolase</keyword>
<dbReference type="InterPro" id="IPR008928">
    <property type="entry name" value="6-hairpin_glycosidase_sf"/>
</dbReference>
<evidence type="ECO:0000256" key="2">
    <source>
        <dbReference type="SAM" id="SignalP"/>
    </source>
</evidence>
<dbReference type="PANTHER" id="PTHR33886:SF8">
    <property type="entry name" value="UNSATURATED RHAMNOGALACTURONAN HYDROLASE (EUROFUNG)"/>
    <property type="match status" value="1"/>
</dbReference>
<comment type="caution">
    <text evidence="3">The sequence shown here is derived from an EMBL/GenBank/DDBJ whole genome shotgun (WGS) entry which is preliminary data.</text>
</comment>
<dbReference type="SUPFAM" id="SSF48208">
    <property type="entry name" value="Six-hairpin glycosidases"/>
    <property type="match status" value="1"/>
</dbReference>
<sequence length="359" mass="41053">MNNKFLSLVLVLLLLSLSFSGSGKGTEQMAANWQIKTDPKEVGKRITNHVAKKKSYRFYAMVCTYYGALNFGDVTGDSEITTQMEKGIAPYIYGNRHYRKGHVDYNVFGIWPFELYRQTGNKDYLQTGKELADDEYENVREDGLTPYSRFWVDDMYMVGSLQVQAYKSTLETEYLDRAALLLSVYCDSLQRDNGLFHHRKDAPFYWGRGNGWAAAALTEVLLVLPGTHKHYNELITAYRKMMATLRAYQGEDGMWHQLIDYPDSYAETSSTGMFLFAMASGVDKGWLPAEEYKDTVTKSWEALAGYVNKKGKTRNVCIATNAKNSERHYLKRWKLTGDYHGQAAVLWAATAMLRLMEKN</sequence>
<dbReference type="GO" id="GO:0016787">
    <property type="term" value="F:hydrolase activity"/>
    <property type="evidence" value="ECO:0007669"/>
    <property type="project" value="UniProtKB-KW"/>
</dbReference>
<keyword evidence="2" id="KW-0732">Signal</keyword>
<dbReference type="InterPro" id="IPR012341">
    <property type="entry name" value="6hp_glycosidase-like_sf"/>
</dbReference>
<feature type="chain" id="PRO_5040975611" evidence="2">
    <location>
        <begin position="24"/>
        <end position="359"/>
    </location>
</feature>
<name>A0A9X3FAC2_9BACT</name>
<reference evidence="3" key="1">
    <citation type="submission" date="2022-11" db="EMBL/GenBank/DDBJ databases">
        <title>Marilongibacter aestuarii gen. nov., sp. nov., isolated from tidal flat sediment.</title>
        <authorList>
            <person name="Jiayan W."/>
        </authorList>
    </citation>
    <scope>NUCLEOTIDE SEQUENCE</scope>
    <source>
        <strain evidence="3">Z1-6</strain>
    </source>
</reference>
<dbReference type="InterPro" id="IPR010905">
    <property type="entry name" value="Glyco_hydro_88"/>
</dbReference>
<evidence type="ECO:0000313" key="3">
    <source>
        <dbReference type="EMBL" id="MCY1718868.1"/>
    </source>
</evidence>